<dbReference type="EMBL" id="JBEGDP010000011">
    <property type="protein sequence ID" value="MEQ7847885.1"/>
    <property type="molecule type" value="Genomic_DNA"/>
</dbReference>
<dbReference type="InterPro" id="IPR022674">
    <property type="entry name" value="G6P_DH_NAD-bd"/>
</dbReference>
<dbReference type="PIRSF" id="PIRSF000110">
    <property type="entry name" value="G6PD"/>
    <property type="match status" value="1"/>
</dbReference>
<comment type="caution">
    <text evidence="11">The sequence shown here is derived from an EMBL/GenBank/DDBJ whole genome shotgun (WGS) entry which is preliminary data.</text>
</comment>
<evidence type="ECO:0000256" key="2">
    <source>
        <dbReference type="ARBA" id="ARBA00009975"/>
    </source>
</evidence>
<dbReference type="PRINTS" id="PR00079">
    <property type="entry name" value="G6PDHDRGNASE"/>
</dbReference>
<keyword evidence="3 7" id="KW-0313">Glucose metabolism</keyword>
<feature type="binding site" evidence="7">
    <location>
        <position position="254"/>
    </location>
    <ligand>
        <name>substrate</name>
    </ligand>
</feature>
<keyword evidence="5 7" id="KW-0560">Oxidoreductase</keyword>
<feature type="region of interest" description="Disordered" evidence="8">
    <location>
        <begin position="1"/>
        <end position="27"/>
    </location>
</feature>
<evidence type="ECO:0000259" key="10">
    <source>
        <dbReference type="Pfam" id="PF02781"/>
    </source>
</evidence>
<evidence type="ECO:0000259" key="9">
    <source>
        <dbReference type="Pfam" id="PF00479"/>
    </source>
</evidence>
<name>A0ABV1NZD8_9ACTN</name>
<dbReference type="Gene3D" id="3.40.50.720">
    <property type="entry name" value="NAD(P)-binding Rossmann-like Domain"/>
    <property type="match status" value="1"/>
</dbReference>
<dbReference type="NCBIfam" id="TIGR00871">
    <property type="entry name" value="zwf"/>
    <property type="match status" value="1"/>
</dbReference>
<evidence type="ECO:0000256" key="4">
    <source>
        <dbReference type="ARBA" id="ARBA00022857"/>
    </source>
</evidence>
<reference evidence="11 12" key="1">
    <citation type="submission" date="2024-02" db="EMBL/GenBank/DDBJ databases">
        <title>Full genome sequence of Nocardioides kribbensis.</title>
        <authorList>
            <person name="Poletto B.L."/>
            <person name="Silva G."/>
            <person name="Galante D."/>
            <person name="Campos K.R."/>
            <person name="Santos M.B.N."/>
            <person name="Sacchi C.T."/>
        </authorList>
    </citation>
    <scope>NUCLEOTIDE SEQUENCE [LARGE SCALE GENOMIC DNA]</scope>
    <source>
        <strain evidence="11 12">O4R</strain>
    </source>
</reference>
<comment type="caution">
    <text evidence="7">Lacks conserved residue(s) required for the propagation of feature annotation.</text>
</comment>
<dbReference type="SUPFAM" id="SSF51735">
    <property type="entry name" value="NAD(P)-binding Rossmann-fold domains"/>
    <property type="match status" value="1"/>
</dbReference>
<sequence>MDQKHPPLGRQPSGQPSSQPGTPAGAAAALPEHCDFTVFGGTGDLAFRKLLPALFHRDLEGQLPDDFRIIGVSRSDLDTEGYQQLVREALPGHVDPAGHDPATYDAALQRLVGRLHHLVLDAEEPDDWHQLHGLLKDRGRTEAVGGPDEAVRVFYLAVAPALFGPICARLDEIGVVDPTARVVMEKPIGRDLASARAVNDAVGAVFEESQTFRIDHYLGKESVQNLLVTRFANTFLEPLWNSRWVDHVQITVAESLGVGERGGYYDGSGALRDMVQNHLLQLLCLTAMEPPTYVGRETVRDEKLKVLQALKPMGPQDVDRDTVRGQYRQGLVDGQAVAAYSDDLGRAGSSTETFVALKAEVQNWRWAGVPFYLRTGKRMDRRVSEIVVVFKEPPHAMFPGSEGATTANRLHILVQPDEGMRLHLTAKEPGPGGIRLRPVSLDLSYATTFTQRSPDAYERLLMDVVRGNPTHFMRRDEVEAAWSWVEPILERWDELGERPLRYPAGTTGPTAAAMLLERDGRAWQETDQ</sequence>
<accession>A0ABV1NZD8</accession>
<dbReference type="InterPro" id="IPR019796">
    <property type="entry name" value="G6P_DH_AS"/>
</dbReference>
<dbReference type="InterPro" id="IPR036291">
    <property type="entry name" value="NAD(P)-bd_dom_sf"/>
</dbReference>
<dbReference type="PANTHER" id="PTHR23429:SF0">
    <property type="entry name" value="GLUCOSE-6-PHOSPHATE 1-DEHYDROGENASE"/>
    <property type="match status" value="1"/>
</dbReference>
<evidence type="ECO:0000313" key="11">
    <source>
        <dbReference type="EMBL" id="MEQ7847885.1"/>
    </source>
</evidence>
<dbReference type="Proteomes" id="UP001482520">
    <property type="component" value="Unassembled WGS sequence"/>
</dbReference>
<protein>
    <recommendedName>
        <fullName evidence="7">Glucose-6-phosphate 1-dehydrogenase</fullName>
        <shortName evidence="7">G6PD</shortName>
        <ecNumber evidence="7">1.1.1.49</ecNumber>
    </recommendedName>
</protein>
<feature type="binding site" evidence="7">
    <location>
        <position position="220"/>
    </location>
    <ligand>
        <name>substrate</name>
    </ligand>
</feature>
<dbReference type="HAMAP" id="MF_00966">
    <property type="entry name" value="G6PD"/>
    <property type="match status" value="1"/>
</dbReference>
<comment type="function">
    <text evidence="7">Catalyzes the oxidation of glucose 6-phosphate to 6-phosphogluconolactone.</text>
</comment>
<evidence type="ECO:0000256" key="1">
    <source>
        <dbReference type="ARBA" id="ARBA00004937"/>
    </source>
</evidence>
<comment type="pathway">
    <text evidence="1 7">Carbohydrate degradation; pentose phosphate pathway; D-ribulose 5-phosphate from D-glucose 6-phosphate (oxidative stage): step 1/3.</text>
</comment>
<feature type="binding site" evidence="7">
    <location>
        <position position="377"/>
    </location>
    <ligand>
        <name>substrate</name>
    </ligand>
</feature>
<dbReference type="Pfam" id="PF00479">
    <property type="entry name" value="G6PD_N"/>
    <property type="match status" value="1"/>
</dbReference>
<feature type="domain" description="Glucose-6-phosphate dehydrogenase C-terminal" evidence="10">
    <location>
        <begin position="227"/>
        <end position="524"/>
    </location>
</feature>
<feature type="binding site" evidence="7">
    <location>
        <position position="74"/>
    </location>
    <ligand>
        <name>NADP(+)</name>
        <dbReference type="ChEBI" id="CHEBI:58349"/>
    </ligand>
</feature>
<dbReference type="InterPro" id="IPR022675">
    <property type="entry name" value="G6P_DH_C"/>
</dbReference>
<gene>
    <name evidence="7 11" type="primary">zwf</name>
    <name evidence="11" type="ORF">V6R90_11410</name>
</gene>
<proteinExistence type="inferred from homology"/>
<evidence type="ECO:0000256" key="3">
    <source>
        <dbReference type="ARBA" id="ARBA00022526"/>
    </source>
</evidence>
<evidence type="ECO:0000256" key="6">
    <source>
        <dbReference type="ARBA" id="ARBA00023277"/>
    </source>
</evidence>
<dbReference type="GO" id="GO:0004345">
    <property type="term" value="F:glucose-6-phosphate dehydrogenase activity"/>
    <property type="evidence" value="ECO:0007669"/>
    <property type="project" value="UniProtKB-EC"/>
</dbReference>
<organism evidence="11 12">
    <name type="scientific">Nocardioides kribbensis</name>
    <dbReference type="NCBI Taxonomy" id="305517"/>
    <lineage>
        <taxon>Bacteria</taxon>
        <taxon>Bacillati</taxon>
        <taxon>Actinomycetota</taxon>
        <taxon>Actinomycetes</taxon>
        <taxon>Propionibacteriales</taxon>
        <taxon>Nocardioidaceae</taxon>
        <taxon>Nocardioides</taxon>
    </lineage>
</organism>
<keyword evidence="6 7" id="KW-0119">Carbohydrate metabolism</keyword>
<evidence type="ECO:0000313" key="12">
    <source>
        <dbReference type="Proteomes" id="UP001482520"/>
    </source>
</evidence>
<comment type="catalytic activity">
    <reaction evidence="7">
        <text>D-glucose 6-phosphate + NADP(+) = 6-phospho-D-glucono-1,5-lactone + NADPH + H(+)</text>
        <dbReference type="Rhea" id="RHEA:15841"/>
        <dbReference type="ChEBI" id="CHEBI:15378"/>
        <dbReference type="ChEBI" id="CHEBI:57783"/>
        <dbReference type="ChEBI" id="CHEBI:57955"/>
        <dbReference type="ChEBI" id="CHEBI:58349"/>
        <dbReference type="ChEBI" id="CHEBI:61548"/>
        <dbReference type="EC" id="1.1.1.49"/>
    </reaction>
</comment>
<dbReference type="SUPFAM" id="SSF55347">
    <property type="entry name" value="Glyceraldehyde-3-phosphate dehydrogenase-like, C-terminal domain"/>
    <property type="match status" value="1"/>
</dbReference>
<feature type="binding site" evidence="7">
    <location>
        <position position="273"/>
    </location>
    <ligand>
        <name>substrate</name>
    </ligand>
</feature>
<dbReference type="EC" id="1.1.1.49" evidence="7"/>
<feature type="binding site" evidence="7">
    <location>
        <position position="186"/>
    </location>
    <ligand>
        <name>NADP(+)</name>
        <dbReference type="ChEBI" id="CHEBI:58349"/>
    </ligand>
</feature>
<evidence type="ECO:0000256" key="7">
    <source>
        <dbReference type="HAMAP-Rule" id="MF_00966"/>
    </source>
</evidence>
<keyword evidence="12" id="KW-1185">Reference proteome</keyword>
<dbReference type="InterPro" id="IPR001282">
    <property type="entry name" value="G6P_DH"/>
</dbReference>
<feature type="binding site" evidence="7">
    <location>
        <position position="216"/>
    </location>
    <ligand>
        <name>substrate</name>
    </ligand>
</feature>
<dbReference type="PROSITE" id="PS00069">
    <property type="entry name" value="G6P_DEHYDROGENASE"/>
    <property type="match status" value="1"/>
</dbReference>
<feature type="active site" description="Proton acceptor" evidence="7">
    <location>
        <position position="278"/>
    </location>
</feature>
<dbReference type="Pfam" id="PF02781">
    <property type="entry name" value="G6PD_C"/>
    <property type="match status" value="1"/>
</dbReference>
<dbReference type="PANTHER" id="PTHR23429">
    <property type="entry name" value="GLUCOSE-6-PHOSPHATE 1-DEHYDROGENASE G6PD"/>
    <property type="match status" value="1"/>
</dbReference>
<evidence type="ECO:0000256" key="8">
    <source>
        <dbReference type="SAM" id="MobiDB-lite"/>
    </source>
</evidence>
<comment type="similarity">
    <text evidence="2 7">Belongs to the glucose-6-phosphate dehydrogenase family.</text>
</comment>
<feature type="domain" description="Glucose-6-phosphate dehydrogenase NAD-binding" evidence="9">
    <location>
        <begin position="38"/>
        <end position="225"/>
    </location>
</feature>
<dbReference type="RefSeq" id="WP_349804746.1">
    <property type="nucleotide sequence ID" value="NZ_JBEGDP010000011.1"/>
</dbReference>
<keyword evidence="4 7" id="KW-0521">NADP</keyword>
<dbReference type="Gene3D" id="3.30.360.10">
    <property type="entry name" value="Dihydrodipicolinate Reductase, domain 2"/>
    <property type="match status" value="1"/>
</dbReference>
<evidence type="ECO:0000256" key="5">
    <source>
        <dbReference type="ARBA" id="ARBA00023002"/>
    </source>
</evidence>